<feature type="region of interest" description="Disordered" evidence="6">
    <location>
        <begin position="288"/>
        <end position="331"/>
    </location>
</feature>
<dbReference type="GO" id="GO:0005634">
    <property type="term" value="C:nucleus"/>
    <property type="evidence" value="ECO:0007669"/>
    <property type="project" value="UniProtKB-SubCell"/>
</dbReference>
<accession>A0A834G2H0</accession>
<proteinExistence type="predicted"/>
<comment type="subcellular location">
    <subcellularLocation>
        <location evidence="1">Nucleus</location>
    </subcellularLocation>
</comment>
<keyword evidence="3" id="KW-0238">DNA-binding</keyword>
<evidence type="ECO:0000313" key="8">
    <source>
        <dbReference type="Proteomes" id="UP000626092"/>
    </source>
</evidence>
<name>A0A834G2H0_RHOSS</name>
<feature type="compositionally biased region" description="Gly residues" evidence="6">
    <location>
        <begin position="308"/>
        <end position="331"/>
    </location>
</feature>
<evidence type="ECO:0000256" key="5">
    <source>
        <dbReference type="ARBA" id="ARBA00023242"/>
    </source>
</evidence>
<keyword evidence="2" id="KW-0805">Transcription regulation</keyword>
<keyword evidence="5" id="KW-0539">Nucleus</keyword>
<protein>
    <submittedName>
        <fullName evidence="7">Uncharacterized protein</fullName>
    </submittedName>
</protein>
<keyword evidence="4" id="KW-0804">Transcription</keyword>
<gene>
    <name evidence="7" type="ORF">RHSIM_Rhsim13G0048700</name>
</gene>
<dbReference type="OrthoDB" id="1937754at2759"/>
<evidence type="ECO:0000256" key="6">
    <source>
        <dbReference type="SAM" id="MobiDB-lite"/>
    </source>
</evidence>
<dbReference type="Proteomes" id="UP000626092">
    <property type="component" value="Unassembled WGS sequence"/>
</dbReference>
<comment type="caution">
    <text evidence="7">The sequence shown here is derived from an EMBL/GenBank/DDBJ whole genome shotgun (WGS) entry which is preliminary data.</text>
</comment>
<dbReference type="GO" id="GO:0003677">
    <property type="term" value="F:DNA binding"/>
    <property type="evidence" value="ECO:0007669"/>
    <property type="project" value="UniProtKB-KW"/>
</dbReference>
<evidence type="ECO:0000256" key="3">
    <source>
        <dbReference type="ARBA" id="ARBA00023125"/>
    </source>
</evidence>
<reference evidence="7" key="1">
    <citation type="submission" date="2019-11" db="EMBL/GenBank/DDBJ databases">
        <authorList>
            <person name="Liu Y."/>
            <person name="Hou J."/>
            <person name="Li T.-Q."/>
            <person name="Guan C.-H."/>
            <person name="Wu X."/>
            <person name="Wu H.-Z."/>
            <person name="Ling F."/>
            <person name="Zhang R."/>
            <person name="Shi X.-G."/>
            <person name="Ren J.-P."/>
            <person name="Chen E.-F."/>
            <person name="Sun J.-M."/>
        </authorList>
    </citation>
    <scope>NUCLEOTIDE SEQUENCE</scope>
    <source>
        <strain evidence="7">Adult_tree_wgs_1</strain>
        <tissue evidence="7">Leaves</tissue>
    </source>
</reference>
<sequence>MASLSTFVDGEYSVPAPIISAPEKSTDGGKEEMPNPDFVLWRRSDLLVCGWVDGSMSEEVLRMVVGLSSSSAEAKVLQSPDKTDAMPMATHSIDKVEEEIIAAVKLTVTVAANIQSSAKFVRLLDIQPSNVTIDVPIVEWLIDTGASDHNTADSRKLHNLRPFAEDICHARLISHEVKPENFLFQLPLTATAIKLGSLFITPEEVRNHFLGVGIPAETHQMEMLYFTDDRNGQWCMEIEFFQGPFLLRMEAFIDEHNLGVGDMIRFYKADQPLHSRHFLIGFVKRRGDPTQSGTAAVNDCKDRRGDSGGDGGGGAVIGGNGQGDDGGGSRSGGRKWWEFRFGGCCV</sequence>
<dbReference type="SUPFAM" id="SSF101936">
    <property type="entry name" value="DNA-binding pseudobarrel domain"/>
    <property type="match status" value="1"/>
</dbReference>
<dbReference type="Gene3D" id="2.40.330.10">
    <property type="entry name" value="DNA-binding pseudobarrel domain"/>
    <property type="match status" value="1"/>
</dbReference>
<evidence type="ECO:0000256" key="1">
    <source>
        <dbReference type="ARBA" id="ARBA00004123"/>
    </source>
</evidence>
<keyword evidence="8" id="KW-1185">Reference proteome</keyword>
<dbReference type="InterPro" id="IPR015300">
    <property type="entry name" value="DNA-bd_pseudobarrel_sf"/>
</dbReference>
<evidence type="ECO:0000256" key="2">
    <source>
        <dbReference type="ARBA" id="ARBA00023015"/>
    </source>
</evidence>
<organism evidence="7 8">
    <name type="scientific">Rhododendron simsii</name>
    <name type="common">Sims's rhododendron</name>
    <dbReference type="NCBI Taxonomy" id="118357"/>
    <lineage>
        <taxon>Eukaryota</taxon>
        <taxon>Viridiplantae</taxon>
        <taxon>Streptophyta</taxon>
        <taxon>Embryophyta</taxon>
        <taxon>Tracheophyta</taxon>
        <taxon>Spermatophyta</taxon>
        <taxon>Magnoliopsida</taxon>
        <taxon>eudicotyledons</taxon>
        <taxon>Gunneridae</taxon>
        <taxon>Pentapetalae</taxon>
        <taxon>asterids</taxon>
        <taxon>Ericales</taxon>
        <taxon>Ericaceae</taxon>
        <taxon>Ericoideae</taxon>
        <taxon>Rhodoreae</taxon>
        <taxon>Rhododendron</taxon>
    </lineage>
</organism>
<evidence type="ECO:0000313" key="7">
    <source>
        <dbReference type="EMBL" id="KAF7121404.1"/>
    </source>
</evidence>
<dbReference type="AlphaFoldDB" id="A0A834G2H0"/>
<dbReference type="EMBL" id="WJXA01000013">
    <property type="protein sequence ID" value="KAF7121404.1"/>
    <property type="molecule type" value="Genomic_DNA"/>
</dbReference>
<evidence type="ECO:0000256" key="4">
    <source>
        <dbReference type="ARBA" id="ARBA00023163"/>
    </source>
</evidence>